<organism evidence="1 2">
    <name type="scientific">Elysia crispata</name>
    <name type="common">lettuce slug</name>
    <dbReference type="NCBI Taxonomy" id="231223"/>
    <lineage>
        <taxon>Eukaryota</taxon>
        <taxon>Metazoa</taxon>
        <taxon>Spiralia</taxon>
        <taxon>Lophotrochozoa</taxon>
        <taxon>Mollusca</taxon>
        <taxon>Gastropoda</taxon>
        <taxon>Heterobranchia</taxon>
        <taxon>Euthyneura</taxon>
        <taxon>Panpulmonata</taxon>
        <taxon>Sacoglossa</taxon>
        <taxon>Placobranchoidea</taxon>
        <taxon>Plakobranchidae</taxon>
        <taxon>Elysia</taxon>
    </lineage>
</organism>
<reference evidence="1" key="1">
    <citation type="journal article" date="2023" name="G3 (Bethesda)">
        <title>A reference genome for the long-term kleptoplast-retaining sea slug Elysia crispata morphotype clarki.</title>
        <authorList>
            <person name="Eastman K.E."/>
            <person name="Pendleton A.L."/>
            <person name="Shaikh M.A."/>
            <person name="Suttiyut T."/>
            <person name="Ogas R."/>
            <person name="Tomko P."/>
            <person name="Gavelis G."/>
            <person name="Widhalm J.R."/>
            <person name="Wisecaver J.H."/>
        </authorList>
    </citation>
    <scope>NUCLEOTIDE SEQUENCE</scope>
    <source>
        <strain evidence="1">ECLA1</strain>
    </source>
</reference>
<dbReference type="AlphaFoldDB" id="A0AAE0ZQJ1"/>
<accession>A0AAE0ZQJ1</accession>
<gene>
    <name evidence="1" type="ORF">RRG08_022299</name>
</gene>
<dbReference type="EMBL" id="JAWDGP010003531">
    <property type="protein sequence ID" value="KAK3773590.1"/>
    <property type="molecule type" value="Genomic_DNA"/>
</dbReference>
<evidence type="ECO:0000313" key="2">
    <source>
        <dbReference type="Proteomes" id="UP001283361"/>
    </source>
</evidence>
<proteinExistence type="predicted"/>
<sequence length="155" mass="17059">MLPVPDIKLSRALGLSPTLGSRPLSSGPLGYSETLAEGIRADRHKQDSLIKALLEIRNGDTKEHAESKQRAGSISSVFVRYFPPIPVSTAIIVQRSRWSTISKCWNSIAAQSVPELLTRLPTRRDNSTAVKPSAVKQEGIRSTSYDTLIYQSVNR</sequence>
<keyword evidence="2" id="KW-1185">Reference proteome</keyword>
<comment type="caution">
    <text evidence="1">The sequence shown here is derived from an EMBL/GenBank/DDBJ whole genome shotgun (WGS) entry which is preliminary data.</text>
</comment>
<dbReference type="Proteomes" id="UP001283361">
    <property type="component" value="Unassembled WGS sequence"/>
</dbReference>
<protein>
    <submittedName>
        <fullName evidence="1">Uncharacterized protein</fullName>
    </submittedName>
</protein>
<name>A0AAE0ZQJ1_9GAST</name>
<evidence type="ECO:0000313" key="1">
    <source>
        <dbReference type="EMBL" id="KAK3773590.1"/>
    </source>
</evidence>